<proteinExistence type="inferred from homology"/>
<evidence type="ECO:0000313" key="6">
    <source>
        <dbReference type="EMBL" id="BCB76600.1"/>
    </source>
</evidence>
<reference evidence="6 7" key="1">
    <citation type="submission" date="2020-03" db="EMBL/GenBank/DDBJ databases">
        <title>Whole genome shotgun sequence of Phytohabitans flavus NBRC 107702.</title>
        <authorList>
            <person name="Komaki H."/>
            <person name="Tamura T."/>
        </authorList>
    </citation>
    <scope>NUCLEOTIDE SEQUENCE [LARGE SCALE GENOMIC DNA]</scope>
    <source>
        <strain evidence="6 7">NBRC 107702</strain>
    </source>
</reference>
<organism evidence="6 7">
    <name type="scientific">Phytohabitans flavus</name>
    <dbReference type="NCBI Taxonomy" id="1076124"/>
    <lineage>
        <taxon>Bacteria</taxon>
        <taxon>Bacillati</taxon>
        <taxon>Actinomycetota</taxon>
        <taxon>Actinomycetes</taxon>
        <taxon>Micromonosporales</taxon>
        <taxon>Micromonosporaceae</taxon>
    </lineage>
</organism>
<feature type="active site" evidence="3">
    <location>
        <position position="251"/>
    </location>
</feature>
<evidence type="ECO:0000256" key="3">
    <source>
        <dbReference type="PROSITE-ProRule" id="PRU10007"/>
    </source>
</evidence>
<dbReference type="EMBL" id="AP022870">
    <property type="protein sequence ID" value="BCB76600.1"/>
    <property type="molecule type" value="Genomic_DNA"/>
</dbReference>
<sequence>MDIRTRLLIGGRWLESGSGGEFKTYDPATNEVIGVCPEAGQAEVDEAVAAARSALSDPEWRDMSPAARGKLLWRIADLIDKHGDELGEIESRDQGQPWFVARHVNVGGTAEHFRYFAGWCTKIEGSTSPLSWPNVMNYTRREPVGVCALITPWNFPIMIAAFKLAPALACGNTAILKPAEQTPLSTYKLAEICQEAGVPAGVVNLLTGGPEVGKALVAHDGVDKVSFTGSTEVGRHIAAAAAGNLKRVTLELGGKAPSIIARDANIDAAVAGNLQGAFFNSGQVCGALTRFYVDEKRADEFAEKFAAGAKAMRLGRGLDEGTDLGPLVSPEQLESVSDYVRGAVSEGAQVLAGGDRAGGDLARGNFYEPTVLTNLNDEMTIIKEEVFGPVIPVLTYSDPDELAARANATQYGLVAGIWTRDLVTAHTLAAQIQAANVYINHPPVLDPAAPWGGYKASGYGQEMGRYAIDTYSEVKSIWVNLAA</sequence>
<dbReference type="InterPro" id="IPR016163">
    <property type="entry name" value="Ald_DH_C"/>
</dbReference>
<dbReference type="GO" id="GO:0016620">
    <property type="term" value="F:oxidoreductase activity, acting on the aldehyde or oxo group of donors, NAD or NADP as acceptor"/>
    <property type="evidence" value="ECO:0007669"/>
    <property type="project" value="InterPro"/>
</dbReference>
<dbReference type="Pfam" id="PF00171">
    <property type="entry name" value="Aldedh"/>
    <property type="match status" value="1"/>
</dbReference>
<dbReference type="AlphaFoldDB" id="A0A6F8XS00"/>
<dbReference type="KEGG" id="pfla:Pflav_030100"/>
<dbReference type="FunFam" id="3.40.309.10:FF:000009">
    <property type="entry name" value="Aldehyde dehydrogenase A"/>
    <property type="match status" value="1"/>
</dbReference>
<dbReference type="PANTHER" id="PTHR11699">
    <property type="entry name" value="ALDEHYDE DEHYDROGENASE-RELATED"/>
    <property type="match status" value="1"/>
</dbReference>
<feature type="domain" description="Aldehyde dehydrogenase" evidence="5">
    <location>
        <begin position="13"/>
        <end position="477"/>
    </location>
</feature>
<dbReference type="SUPFAM" id="SSF53720">
    <property type="entry name" value="ALDH-like"/>
    <property type="match status" value="1"/>
</dbReference>
<dbReference type="PROSITE" id="PS00687">
    <property type="entry name" value="ALDEHYDE_DEHYDR_GLU"/>
    <property type="match status" value="1"/>
</dbReference>
<dbReference type="PROSITE" id="PS00070">
    <property type="entry name" value="ALDEHYDE_DEHYDR_CYS"/>
    <property type="match status" value="1"/>
</dbReference>
<keyword evidence="2 4" id="KW-0560">Oxidoreductase</keyword>
<keyword evidence="7" id="KW-1185">Reference proteome</keyword>
<dbReference type="InterPro" id="IPR016160">
    <property type="entry name" value="Ald_DH_CS_CYS"/>
</dbReference>
<dbReference type="InterPro" id="IPR016161">
    <property type="entry name" value="Ald_DH/histidinol_DH"/>
</dbReference>
<dbReference type="Gene3D" id="3.40.309.10">
    <property type="entry name" value="Aldehyde Dehydrogenase, Chain A, domain 2"/>
    <property type="match status" value="1"/>
</dbReference>
<comment type="similarity">
    <text evidence="1 4">Belongs to the aldehyde dehydrogenase family.</text>
</comment>
<evidence type="ECO:0000256" key="1">
    <source>
        <dbReference type="ARBA" id="ARBA00009986"/>
    </source>
</evidence>
<dbReference type="RefSeq" id="WP_173036609.1">
    <property type="nucleotide sequence ID" value="NZ_AP022870.1"/>
</dbReference>
<protein>
    <submittedName>
        <fullName evidence="6">Putative aldehyde dehydrogenase DhaS</fullName>
    </submittedName>
</protein>
<reference evidence="6 7" key="2">
    <citation type="submission" date="2020-03" db="EMBL/GenBank/DDBJ databases">
        <authorList>
            <person name="Ichikawa N."/>
            <person name="Kimura A."/>
            <person name="Kitahashi Y."/>
            <person name="Uohara A."/>
        </authorList>
    </citation>
    <scope>NUCLEOTIDE SEQUENCE [LARGE SCALE GENOMIC DNA]</scope>
    <source>
        <strain evidence="6 7">NBRC 107702</strain>
    </source>
</reference>
<accession>A0A6F8XS00</accession>
<dbReference type="InterPro" id="IPR016162">
    <property type="entry name" value="Ald_DH_N"/>
</dbReference>
<name>A0A6F8XS00_9ACTN</name>
<evidence type="ECO:0000256" key="4">
    <source>
        <dbReference type="RuleBase" id="RU003345"/>
    </source>
</evidence>
<dbReference type="InterPro" id="IPR029510">
    <property type="entry name" value="Ald_DH_CS_GLU"/>
</dbReference>
<evidence type="ECO:0000259" key="5">
    <source>
        <dbReference type="Pfam" id="PF00171"/>
    </source>
</evidence>
<dbReference type="Gene3D" id="3.40.605.10">
    <property type="entry name" value="Aldehyde Dehydrogenase, Chain A, domain 1"/>
    <property type="match status" value="1"/>
</dbReference>
<evidence type="ECO:0000313" key="7">
    <source>
        <dbReference type="Proteomes" id="UP000502508"/>
    </source>
</evidence>
<dbReference type="InterPro" id="IPR015590">
    <property type="entry name" value="Aldehyde_DH_dom"/>
</dbReference>
<gene>
    <name evidence="6" type="primary">dhaS</name>
    <name evidence="6" type="ORF">Pflav_030100</name>
</gene>
<evidence type="ECO:0000256" key="2">
    <source>
        <dbReference type="ARBA" id="ARBA00023002"/>
    </source>
</evidence>
<dbReference type="FunFam" id="3.40.605.10:FF:000007">
    <property type="entry name" value="NAD/NADP-dependent betaine aldehyde dehydrogenase"/>
    <property type="match status" value="1"/>
</dbReference>
<dbReference type="Proteomes" id="UP000502508">
    <property type="component" value="Chromosome"/>
</dbReference>